<sequence>MRDGRRAKHGKRRKERNSKARLRQSGLSSKALGERVSAEARKHFSMEAETSKTMTTFTQWRQLHANVLKRAKQRKRKKSKTLNSELVSLEEQARRIGQSQS</sequence>
<dbReference type="Proteomes" id="UP000050794">
    <property type="component" value="Unassembled WGS sequence"/>
</dbReference>
<accession>A0A183V051</accession>
<dbReference type="EMBL" id="UYWY01022078">
    <property type="protein sequence ID" value="VDM45442.1"/>
    <property type="molecule type" value="Genomic_DNA"/>
</dbReference>
<dbReference type="AlphaFoldDB" id="A0A183V051"/>
<reference evidence="4" key="1">
    <citation type="submission" date="2016-06" db="UniProtKB">
        <authorList>
            <consortium name="WormBaseParasite"/>
        </authorList>
    </citation>
    <scope>IDENTIFICATION</scope>
</reference>
<name>A0A183V051_TOXCA</name>
<feature type="region of interest" description="Disordered" evidence="1">
    <location>
        <begin position="1"/>
        <end position="38"/>
    </location>
</feature>
<organism evidence="3 4">
    <name type="scientific">Toxocara canis</name>
    <name type="common">Canine roundworm</name>
    <dbReference type="NCBI Taxonomy" id="6265"/>
    <lineage>
        <taxon>Eukaryota</taxon>
        <taxon>Metazoa</taxon>
        <taxon>Ecdysozoa</taxon>
        <taxon>Nematoda</taxon>
        <taxon>Chromadorea</taxon>
        <taxon>Rhabditida</taxon>
        <taxon>Spirurina</taxon>
        <taxon>Ascaridomorpha</taxon>
        <taxon>Ascaridoidea</taxon>
        <taxon>Toxocaridae</taxon>
        <taxon>Toxocara</taxon>
    </lineage>
</organism>
<proteinExistence type="predicted"/>
<keyword evidence="3" id="KW-1185">Reference proteome</keyword>
<dbReference type="WBParaSite" id="TCNE_0001412101-mRNA-1">
    <property type="protein sequence ID" value="TCNE_0001412101-mRNA-1"/>
    <property type="gene ID" value="TCNE_0001412101"/>
</dbReference>
<evidence type="ECO:0000313" key="3">
    <source>
        <dbReference type="Proteomes" id="UP000050794"/>
    </source>
</evidence>
<feature type="compositionally biased region" description="Basic residues" evidence="1">
    <location>
        <begin position="1"/>
        <end position="22"/>
    </location>
</feature>
<protein>
    <submittedName>
        <fullName evidence="4">Ribosome biogenesis protein Alb1</fullName>
    </submittedName>
</protein>
<evidence type="ECO:0000313" key="2">
    <source>
        <dbReference type="EMBL" id="VDM45442.1"/>
    </source>
</evidence>
<reference evidence="2 3" key="2">
    <citation type="submission" date="2018-11" db="EMBL/GenBank/DDBJ databases">
        <authorList>
            <consortium name="Pathogen Informatics"/>
        </authorList>
    </citation>
    <scope>NUCLEOTIDE SEQUENCE [LARGE SCALE GENOMIC DNA]</scope>
</reference>
<evidence type="ECO:0000256" key="1">
    <source>
        <dbReference type="SAM" id="MobiDB-lite"/>
    </source>
</evidence>
<evidence type="ECO:0000313" key="4">
    <source>
        <dbReference type="WBParaSite" id="TCNE_0001412101-mRNA-1"/>
    </source>
</evidence>
<gene>
    <name evidence="2" type="ORF">TCNE_LOCUS14121</name>
</gene>